<proteinExistence type="predicted"/>
<keyword evidence="2" id="KW-1133">Transmembrane helix</keyword>
<evidence type="ECO:0000256" key="2">
    <source>
        <dbReference type="SAM" id="Phobius"/>
    </source>
</evidence>
<comment type="caution">
    <text evidence="4">The sequence shown here is derived from an EMBL/GenBank/DDBJ whole genome shotgun (WGS) entry which is preliminary data.</text>
</comment>
<dbReference type="EMBL" id="BPEY01000057">
    <property type="protein sequence ID" value="GIU48401.1"/>
    <property type="molecule type" value="Genomic_DNA"/>
</dbReference>
<feature type="compositionally biased region" description="Basic and acidic residues" evidence="1">
    <location>
        <begin position="1"/>
        <end position="19"/>
    </location>
</feature>
<feature type="compositionally biased region" description="Polar residues" evidence="1">
    <location>
        <begin position="256"/>
        <end position="283"/>
    </location>
</feature>
<sequence length="291" mass="32116">MDNKLEHETHAEQKTEIEQSSHSAAATSIKQKSTEQPNASQDNAEMAISAPLVKTHREHTSHQPIAPEQWLSFDQVPLDPVHANHYTQVNTESLIFSCLLLVVASLVLILPGDFYPAKVLAVSLGALLIISVVSYVRYRHAKSLAYVVCEHELIMQQGFWWVKRTSLPYSRLQHVSLSHGPLERHFNLATLKCFSAGSGSAEIELPGIEQQTAENLRQHLLAQAAKTNPSVATESKLAAEPVDQINLESSEVEQQILKQTTRSSQVAADNSTQDKAMNKQMTAQRGPADDA</sequence>
<gene>
    <name evidence="4" type="ORF">TUM4438_29700</name>
</gene>
<feature type="region of interest" description="Disordered" evidence="1">
    <location>
        <begin position="256"/>
        <end position="291"/>
    </location>
</feature>
<accession>A0ABQ4PLV9</accession>
<feature type="domain" description="YdbS-like PH" evidence="3">
    <location>
        <begin position="139"/>
        <end position="220"/>
    </location>
</feature>
<organism evidence="4 5">
    <name type="scientific">Shewanella sairae</name>
    <dbReference type="NCBI Taxonomy" id="190310"/>
    <lineage>
        <taxon>Bacteria</taxon>
        <taxon>Pseudomonadati</taxon>
        <taxon>Pseudomonadota</taxon>
        <taxon>Gammaproteobacteria</taxon>
        <taxon>Alteromonadales</taxon>
        <taxon>Shewanellaceae</taxon>
        <taxon>Shewanella</taxon>
    </lineage>
</organism>
<keyword evidence="2" id="KW-0472">Membrane</keyword>
<evidence type="ECO:0000256" key="1">
    <source>
        <dbReference type="SAM" id="MobiDB-lite"/>
    </source>
</evidence>
<evidence type="ECO:0000259" key="3">
    <source>
        <dbReference type="Pfam" id="PF03703"/>
    </source>
</evidence>
<feature type="transmembrane region" description="Helical" evidence="2">
    <location>
        <begin position="117"/>
        <end position="136"/>
    </location>
</feature>
<dbReference type="PANTHER" id="PTHR34473:SF3">
    <property type="entry name" value="TRANSMEMBRANE PROTEIN-RELATED"/>
    <property type="match status" value="1"/>
</dbReference>
<dbReference type="Pfam" id="PF03703">
    <property type="entry name" value="bPH_2"/>
    <property type="match status" value="1"/>
</dbReference>
<keyword evidence="2" id="KW-0812">Transmembrane</keyword>
<reference evidence="4" key="1">
    <citation type="submission" date="2021-05" db="EMBL/GenBank/DDBJ databases">
        <title>Molecular characterization for Shewanella algae harboring chromosomal blaOXA-55-like strains isolated from clinical and environment sample.</title>
        <authorList>
            <person name="Ohama Y."/>
            <person name="Aoki K."/>
            <person name="Harada S."/>
            <person name="Moriya K."/>
            <person name="Ishii Y."/>
            <person name="Tateda K."/>
        </authorList>
    </citation>
    <scope>NUCLEOTIDE SEQUENCE</scope>
    <source>
        <strain evidence="4">JCM 11563</strain>
    </source>
</reference>
<dbReference type="PANTHER" id="PTHR34473">
    <property type="entry name" value="UPF0699 TRANSMEMBRANE PROTEIN YDBS"/>
    <property type="match status" value="1"/>
</dbReference>
<evidence type="ECO:0000313" key="5">
    <source>
        <dbReference type="Proteomes" id="UP000887104"/>
    </source>
</evidence>
<dbReference type="InterPro" id="IPR005182">
    <property type="entry name" value="YdbS-like_PH"/>
</dbReference>
<feature type="region of interest" description="Disordered" evidence="1">
    <location>
        <begin position="1"/>
        <end position="42"/>
    </location>
</feature>
<feature type="compositionally biased region" description="Polar residues" evidence="1">
    <location>
        <begin position="20"/>
        <end position="42"/>
    </location>
</feature>
<feature type="transmembrane region" description="Helical" evidence="2">
    <location>
        <begin position="94"/>
        <end position="111"/>
    </location>
</feature>
<keyword evidence="5" id="KW-1185">Reference proteome</keyword>
<evidence type="ECO:0000313" key="4">
    <source>
        <dbReference type="EMBL" id="GIU48401.1"/>
    </source>
</evidence>
<name>A0ABQ4PLV9_9GAMM</name>
<dbReference type="Proteomes" id="UP000887104">
    <property type="component" value="Unassembled WGS sequence"/>
</dbReference>
<protein>
    <recommendedName>
        <fullName evidence="3">YdbS-like PH domain-containing protein</fullName>
    </recommendedName>
</protein>